<reference evidence="1 2" key="1">
    <citation type="journal article" date="2004" name="Extremophiles">
        <title>Halobacillus locisalis sp. nov., a halophilic bacterium isolated from a marine solar saltern of the Yellow Sea in Korea.</title>
        <authorList>
            <person name="Yoon J.H."/>
            <person name="Kang K.H."/>
            <person name="Oh T.K."/>
            <person name="Park Y.H."/>
        </authorList>
    </citation>
    <scope>NUCLEOTIDE SEQUENCE [LARGE SCALE GENOMIC DNA]</scope>
    <source>
        <strain evidence="1 2">KCTC 3788</strain>
    </source>
</reference>
<dbReference type="EMBL" id="JACEFG010000003">
    <property type="protein sequence ID" value="MBA2176160.1"/>
    <property type="molecule type" value="Genomic_DNA"/>
</dbReference>
<evidence type="ECO:0008006" key="3">
    <source>
        <dbReference type="Google" id="ProtNLM"/>
    </source>
</evidence>
<evidence type="ECO:0000313" key="1">
    <source>
        <dbReference type="EMBL" id="MBA2176160.1"/>
    </source>
</evidence>
<comment type="caution">
    <text evidence="1">The sequence shown here is derived from an EMBL/GenBank/DDBJ whole genome shotgun (WGS) entry which is preliminary data.</text>
</comment>
<dbReference type="Proteomes" id="UP000571017">
    <property type="component" value="Unassembled WGS sequence"/>
</dbReference>
<sequence>MRRLFLIVLAIVILSSCTQKEKDVDEEASEQSILSEKEIIGKIDMNILDDVKFEYEGEPYEAKFHVECKSELGCSSNDQPLTLKEIREEINPVKIDANIGDHIKLNIPETLSKPDQIIYSKQQGATGSQVIMDDYTIEVSGERNEEIVGTITFNWVKEAGGEHTSTINYYFIIPNPK</sequence>
<organism evidence="1 2">
    <name type="scientific">Halobacillus locisalis</name>
    <dbReference type="NCBI Taxonomy" id="220753"/>
    <lineage>
        <taxon>Bacteria</taxon>
        <taxon>Bacillati</taxon>
        <taxon>Bacillota</taxon>
        <taxon>Bacilli</taxon>
        <taxon>Bacillales</taxon>
        <taxon>Bacillaceae</taxon>
        <taxon>Halobacillus</taxon>
    </lineage>
</organism>
<dbReference type="RefSeq" id="WP_181473194.1">
    <property type="nucleotide sequence ID" value="NZ_JACEFG010000003.1"/>
</dbReference>
<proteinExistence type="predicted"/>
<protein>
    <recommendedName>
        <fullName evidence="3">Lipoprotein</fullName>
    </recommendedName>
</protein>
<keyword evidence="2" id="KW-1185">Reference proteome</keyword>
<name>A0A838CW19_9BACI</name>
<accession>A0A838CW19</accession>
<dbReference type="PROSITE" id="PS51257">
    <property type="entry name" value="PROKAR_LIPOPROTEIN"/>
    <property type="match status" value="1"/>
</dbReference>
<evidence type="ECO:0000313" key="2">
    <source>
        <dbReference type="Proteomes" id="UP000571017"/>
    </source>
</evidence>
<dbReference type="AlphaFoldDB" id="A0A838CW19"/>
<gene>
    <name evidence="1" type="ORF">H0266_14785</name>
</gene>